<dbReference type="InterPro" id="IPR011611">
    <property type="entry name" value="PfkB_dom"/>
</dbReference>
<keyword evidence="5 7" id="KW-0067">ATP-binding</keyword>
<comment type="function">
    <text evidence="8">Catalyzes the ATP-dependent phosphorylation of fructose-l-phosphate to fructose-l,6-bisphosphate.</text>
</comment>
<dbReference type="SUPFAM" id="SSF53613">
    <property type="entry name" value="Ribokinase-like"/>
    <property type="match status" value="1"/>
</dbReference>
<dbReference type="InterPro" id="IPR022463">
    <property type="entry name" value="1-PFruKinase"/>
</dbReference>
<dbReference type="NCBIfam" id="TIGR03168">
    <property type="entry name" value="1-PFK"/>
    <property type="match status" value="1"/>
</dbReference>
<keyword evidence="2 7" id="KW-0808">Transferase</keyword>
<evidence type="ECO:0000256" key="4">
    <source>
        <dbReference type="ARBA" id="ARBA00022777"/>
    </source>
</evidence>
<evidence type="ECO:0000256" key="2">
    <source>
        <dbReference type="ARBA" id="ARBA00022679"/>
    </source>
</evidence>
<dbReference type="EMBL" id="JARSFG010000007">
    <property type="protein sequence ID" value="MEC1177861.1"/>
    <property type="molecule type" value="Genomic_DNA"/>
</dbReference>
<dbReference type="Gene3D" id="3.40.1190.20">
    <property type="match status" value="1"/>
</dbReference>
<sequence length="310" mass="33720">MITTITLNAAIDQVYELDCLAVGNTNRVVNKRQQGGGKGVNVARVITALGGHACVSGFVGGLNGEKIEMLLKEEKLHAEFVHIAQESRICLTVINKQTGEMTELLEQGPTIQAKEWQQMLTWIEKQAEQSVYFVLSGSLPKGLPAKTYATIIERLKKKGIRVVLDTSAEALIEGVQAIPYAIKPNEEELAQLLGKVIESEQDLIQAGERLRALGIEHICFSLGAKGALFINEFGVFRVDAPKIEVVNTVGSGDSFLGGLTYKLAQGATYSEAYKWAVACGSANASEKDIAKVHLHVVEDFVQKLKITKIK</sequence>
<comment type="catalytic activity">
    <reaction evidence="6 8">
        <text>beta-D-fructose 1-phosphate + ATP = beta-D-fructose 1,6-bisphosphate + ADP + H(+)</text>
        <dbReference type="Rhea" id="RHEA:14213"/>
        <dbReference type="ChEBI" id="CHEBI:15378"/>
        <dbReference type="ChEBI" id="CHEBI:30616"/>
        <dbReference type="ChEBI" id="CHEBI:32966"/>
        <dbReference type="ChEBI" id="CHEBI:138881"/>
        <dbReference type="ChEBI" id="CHEBI:456216"/>
        <dbReference type="EC" id="2.7.1.56"/>
    </reaction>
</comment>
<dbReference type="PANTHER" id="PTHR46566">
    <property type="entry name" value="1-PHOSPHOFRUCTOKINASE-RELATED"/>
    <property type="match status" value="1"/>
</dbReference>
<dbReference type="PIRSF" id="PIRSF000535">
    <property type="entry name" value="1PFK/6PFK/LacC"/>
    <property type="match status" value="1"/>
</dbReference>
<dbReference type="GO" id="GO:0005524">
    <property type="term" value="F:ATP binding"/>
    <property type="evidence" value="ECO:0007669"/>
    <property type="project" value="UniProtKB-UniRule"/>
</dbReference>
<dbReference type="NCBIfam" id="TIGR03828">
    <property type="entry name" value="pfkB"/>
    <property type="match status" value="1"/>
</dbReference>
<proteinExistence type="inferred from homology"/>
<keyword evidence="3 7" id="KW-0547">Nucleotide-binding</keyword>
<gene>
    <name evidence="10" type="primary">pfkB</name>
    <name evidence="10" type="ORF">P9B03_05140</name>
</gene>
<dbReference type="GO" id="GO:0008662">
    <property type="term" value="F:1-phosphofructokinase activity"/>
    <property type="evidence" value="ECO:0007669"/>
    <property type="project" value="UniProtKB-UniRule"/>
</dbReference>
<dbReference type="CDD" id="cd01164">
    <property type="entry name" value="FruK_PfkB_like"/>
    <property type="match status" value="1"/>
</dbReference>
<dbReference type="GO" id="GO:0005829">
    <property type="term" value="C:cytosol"/>
    <property type="evidence" value="ECO:0007669"/>
    <property type="project" value="TreeGrafter"/>
</dbReference>
<dbReference type="GO" id="GO:0005988">
    <property type="term" value="P:lactose metabolic process"/>
    <property type="evidence" value="ECO:0007669"/>
    <property type="project" value="UniProtKB-KW"/>
</dbReference>
<reference evidence="10 11" key="1">
    <citation type="submission" date="2023-03" db="EMBL/GenBank/DDBJ databases">
        <title>Bacillus Genome Sequencing.</title>
        <authorList>
            <person name="Dunlap C."/>
        </authorList>
    </citation>
    <scope>NUCLEOTIDE SEQUENCE [LARGE SCALE GENOMIC DNA]</scope>
    <source>
        <strain evidence="10 11">B-59205</strain>
    </source>
</reference>
<dbReference type="PANTHER" id="PTHR46566:SF2">
    <property type="entry name" value="ATP-DEPENDENT 6-PHOSPHOFRUCTOKINASE ISOZYME 2"/>
    <property type="match status" value="1"/>
</dbReference>
<evidence type="ECO:0000313" key="11">
    <source>
        <dbReference type="Proteomes" id="UP001344888"/>
    </source>
</evidence>
<evidence type="ECO:0000256" key="3">
    <source>
        <dbReference type="ARBA" id="ARBA00022741"/>
    </source>
</evidence>
<dbReference type="Proteomes" id="UP001344888">
    <property type="component" value="Unassembled WGS sequence"/>
</dbReference>
<dbReference type="GO" id="GO:0044281">
    <property type="term" value="P:small molecule metabolic process"/>
    <property type="evidence" value="ECO:0007669"/>
    <property type="project" value="UniProtKB-ARBA"/>
</dbReference>
<evidence type="ECO:0000256" key="8">
    <source>
        <dbReference type="RuleBase" id="RU369061"/>
    </source>
</evidence>
<accession>A0AAW9NN03</accession>
<feature type="domain" description="Carbohydrate kinase PfkB" evidence="9">
    <location>
        <begin position="7"/>
        <end position="287"/>
    </location>
</feature>
<evidence type="ECO:0000259" key="9">
    <source>
        <dbReference type="Pfam" id="PF00294"/>
    </source>
</evidence>
<evidence type="ECO:0000313" key="10">
    <source>
        <dbReference type="EMBL" id="MEC1177861.1"/>
    </source>
</evidence>
<dbReference type="PROSITE" id="PS00584">
    <property type="entry name" value="PFKB_KINASES_2"/>
    <property type="match status" value="1"/>
</dbReference>
<dbReference type="GO" id="GO:0016052">
    <property type="term" value="P:carbohydrate catabolic process"/>
    <property type="evidence" value="ECO:0007669"/>
    <property type="project" value="UniProtKB-ARBA"/>
</dbReference>
<comment type="similarity">
    <text evidence="7">Belongs to the carbohydrate kinase PfkB family. LacC subfamily.</text>
</comment>
<comment type="caution">
    <text evidence="10">The sequence shown here is derived from an EMBL/GenBank/DDBJ whole genome shotgun (WGS) entry which is preliminary data.</text>
</comment>
<dbReference type="EC" id="2.7.1.144" evidence="7"/>
<dbReference type="GO" id="GO:0009024">
    <property type="term" value="F:tagatose-6-phosphate kinase activity"/>
    <property type="evidence" value="ECO:0007669"/>
    <property type="project" value="UniProtKB-EC"/>
</dbReference>
<dbReference type="AlphaFoldDB" id="A0AAW9NN03"/>
<comment type="similarity">
    <text evidence="1">Belongs to the carbohydrate kinase pfkB family.</text>
</comment>
<dbReference type="Pfam" id="PF00294">
    <property type="entry name" value="PfkB"/>
    <property type="match status" value="1"/>
</dbReference>
<dbReference type="InterPro" id="IPR017583">
    <property type="entry name" value="Tagatose/fructose_Pkinase"/>
</dbReference>
<comment type="pathway">
    <text evidence="7">Carbohydrate metabolism; D-tagatose 6-phosphate degradation; D-glyceraldehyde 3-phosphate and glycerone phosphate from D-tagatose 6-phosphate: step 1/2.</text>
</comment>
<dbReference type="InterPro" id="IPR029056">
    <property type="entry name" value="Ribokinase-like"/>
</dbReference>
<keyword evidence="4 8" id="KW-0418">Kinase</keyword>
<comment type="catalytic activity">
    <reaction evidence="7">
        <text>D-tagatofuranose 6-phosphate + ATP = D-tagatofuranose 1,6-bisphosphate + ADP + H(+)</text>
        <dbReference type="Rhea" id="RHEA:12420"/>
        <dbReference type="ChEBI" id="CHEBI:15378"/>
        <dbReference type="ChEBI" id="CHEBI:30616"/>
        <dbReference type="ChEBI" id="CHEBI:58694"/>
        <dbReference type="ChEBI" id="CHEBI:58695"/>
        <dbReference type="ChEBI" id="CHEBI:456216"/>
        <dbReference type="EC" id="2.7.1.144"/>
    </reaction>
</comment>
<evidence type="ECO:0000256" key="7">
    <source>
        <dbReference type="PIRNR" id="PIRNR000535"/>
    </source>
</evidence>
<evidence type="ECO:0000256" key="5">
    <source>
        <dbReference type="ARBA" id="ARBA00022840"/>
    </source>
</evidence>
<evidence type="ECO:0000256" key="6">
    <source>
        <dbReference type="ARBA" id="ARBA00047745"/>
    </source>
</evidence>
<evidence type="ECO:0000256" key="1">
    <source>
        <dbReference type="ARBA" id="ARBA00005380"/>
    </source>
</evidence>
<dbReference type="PROSITE" id="PS00583">
    <property type="entry name" value="PFKB_KINASES_1"/>
    <property type="match status" value="1"/>
</dbReference>
<keyword evidence="7" id="KW-0423">Lactose metabolism</keyword>
<keyword evidence="11" id="KW-1185">Reference proteome</keyword>
<organism evidence="10 11">
    <name type="scientific">Metasolibacillus meyeri</name>
    <dbReference type="NCBI Taxonomy" id="1071052"/>
    <lineage>
        <taxon>Bacteria</taxon>
        <taxon>Bacillati</taxon>
        <taxon>Bacillota</taxon>
        <taxon>Bacilli</taxon>
        <taxon>Bacillales</taxon>
        <taxon>Caryophanaceae</taxon>
        <taxon>Metasolibacillus</taxon>
    </lineage>
</organism>
<dbReference type="FunFam" id="3.40.1190.20:FF:000001">
    <property type="entry name" value="Phosphofructokinase"/>
    <property type="match status" value="1"/>
</dbReference>
<dbReference type="RefSeq" id="WP_326122342.1">
    <property type="nucleotide sequence ID" value="NZ_JARSFG010000007.1"/>
</dbReference>
<protein>
    <recommendedName>
        <fullName evidence="7">Tagatose-6-phosphate kinase</fullName>
        <ecNumber evidence="7">2.7.1.144</ecNumber>
    </recommendedName>
</protein>
<dbReference type="InterPro" id="IPR002173">
    <property type="entry name" value="Carboh/pur_kinase_PfkB_CS"/>
</dbReference>
<name>A0AAW9NN03_9BACL</name>